<dbReference type="InterPro" id="IPR008780">
    <property type="entry name" value="Plasmodium_Vir"/>
</dbReference>
<feature type="compositionally biased region" description="Polar residues" evidence="1">
    <location>
        <begin position="489"/>
        <end position="507"/>
    </location>
</feature>
<organism evidence="2 3">
    <name type="scientific">Plasmodium vivax Mauritania I</name>
    <dbReference type="NCBI Taxonomy" id="1035515"/>
    <lineage>
        <taxon>Eukaryota</taxon>
        <taxon>Sar</taxon>
        <taxon>Alveolata</taxon>
        <taxon>Apicomplexa</taxon>
        <taxon>Aconoidasida</taxon>
        <taxon>Haemosporida</taxon>
        <taxon>Plasmodiidae</taxon>
        <taxon>Plasmodium</taxon>
        <taxon>Plasmodium (Plasmodium)</taxon>
    </lineage>
</organism>
<dbReference type="AlphaFoldDB" id="A0A0J9TJZ7"/>
<evidence type="ECO:0000313" key="2">
    <source>
        <dbReference type="EMBL" id="KMZ95087.1"/>
    </source>
</evidence>
<gene>
    <name evidence="2" type="ORF">PVMG_05614</name>
</gene>
<dbReference type="Proteomes" id="UP000053776">
    <property type="component" value="Unassembled WGS sequence"/>
</dbReference>
<evidence type="ECO:0000313" key="3">
    <source>
        <dbReference type="Proteomes" id="UP000053776"/>
    </source>
</evidence>
<evidence type="ECO:0000256" key="1">
    <source>
        <dbReference type="SAM" id="MobiDB-lite"/>
    </source>
</evidence>
<dbReference type="EMBL" id="KQ235003">
    <property type="protein sequence ID" value="KMZ95087.1"/>
    <property type="molecule type" value="Genomic_DNA"/>
</dbReference>
<name>A0A0J9TJZ7_PLAVI</name>
<reference evidence="2 3" key="1">
    <citation type="submission" date="2011-08" db="EMBL/GenBank/DDBJ databases">
        <title>The Genome Sequence of Plasmodium vivax Mauritania I.</title>
        <authorList>
            <consortium name="The Broad Institute Genome Sequencing Platform"/>
            <consortium name="The Broad Institute Genome Sequencing Center for Infectious Disease"/>
            <person name="Neafsey D."/>
            <person name="Carlton J."/>
            <person name="Barnwell J."/>
            <person name="Collins W."/>
            <person name="Escalante A."/>
            <person name="Mullikin J."/>
            <person name="Saul A."/>
            <person name="Guigo R."/>
            <person name="Camara F."/>
            <person name="Young S.K."/>
            <person name="Zeng Q."/>
            <person name="Gargeya S."/>
            <person name="Fitzgerald M."/>
            <person name="Haas B."/>
            <person name="Abouelleil A."/>
            <person name="Alvarado L."/>
            <person name="Arachchi H.M."/>
            <person name="Berlin A."/>
            <person name="Brown A."/>
            <person name="Chapman S.B."/>
            <person name="Chen Z."/>
            <person name="Dunbar C."/>
            <person name="Freedman E."/>
            <person name="Gearin G."/>
            <person name="Gellesch M."/>
            <person name="Goldberg J."/>
            <person name="Griggs A."/>
            <person name="Gujja S."/>
            <person name="Heiman D."/>
            <person name="Howarth C."/>
            <person name="Larson L."/>
            <person name="Lui A."/>
            <person name="MacDonald P.J.P."/>
            <person name="Montmayeur A."/>
            <person name="Murphy C."/>
            <person name="Neiman D."/>
            <person name="Pearson M."/>
            <person name="Priest M."/>
            <person name="Roberts A."/>
            <person name="Saif S."/>
            <person name="Shea T."/>
            <person name="Shenoy N."/>
            <person name="Sisk P."/>
            <person name="Stolte C."/>
            <person name="Sykes S."/>
            <person name="Wortman J."/>
            <person name="Nusbaum C."/>
            <person name="Birren B."/>
        </authorList>
    </citation>
    <scope>NUCLEOTIDE SEQUENCE [LARGE SCALE GENOMIC DNA]</scope>
    <source>
        <strain evidence="2 3">Mauritania I</strain>
    </source>
</reference>
<proteinExistence type="predicted"/>
<dbReference type="Pfam" id="PF05795">
    <property type="entry name" value="Plasmodium_Vir"/>
    <property type="match status" value="1"/>
</dbReference>
<protein>
    <submittedName>
        <fullName evidence="2">Uncharacterized protein</fullName>
    </submittedName>
</protein>
<dbReference type="OrthoDB" id="10477457at2759"/>
<accession>A0A0J9TJZ7</accession>
<feature type="region of interest" description="Disordered" evidence="1">
    <location>
        <begin position="464"/>
        <end position="507"/>
    </location>
</feature>
<sequence>MYNKNSKFDFFNFIYNSYDIEKPTQKDTSLAYILQTDDAYLRNVALYLRIYYEIAGHNYFNKNIDGKDLCKHLNVWLNEKKVLYTSGGSCLIKNDLWEEYIENKIWDKLRHIQFTQRNISNSYNTVVDWCTRDKKLNNVNFDMYWVPDTCTKPAKNVCLCDNEVPKQTRSDCSQVGSEQNVHAPAFQTHPECPPTECSRIAPTMGYILFAITIFSLILCKKEDINNLTSNLMYDNFELAKDDCTSLHDFSDIKNDLKIYYIPYDISDKIAKAICFIYNKKKNLTEKFNKELCPYLYYWIGNKIYANTSETAKFRRSVKMIYEMLNNTNFHKICDPIKKDIDKKTFNNNKLLFDYSMNYKHIHLNTISGATRCDEDYIEFIKQYINIYKDAYFNCTEGDKKKYDCEYFKTLFQNCEQEKLGSFHCTHHKAQPLSSYAQDFVEQTEHSLHVPRGSERNNALVRIPVSRGDNARHERKGPHKNPGLSEHNVLDSTFSHNTNNTTEGGSSKTIAGSIVPVLGVSSFSLLLYKVIKNIIDIHKIIVYT</sequence>